<dbReference type="PROSITE" id="PS51093">
    <property type="entry name" value="PTS_EIIA_TYPE_1"/>
    <property type="match status" value="1"/>
</dbReference>
<dbReference type="SUPFAM" id="SSF51261">
    <property type="entry name" value="Duplicated hybrid motif"/>
    <property type="match status" value="1"/>
</dbReference>
<proteinExistence type="predicted"/>
<keyword evidence="4" id="KW-0808">Transferase</keyword>
<dbReference type="InterPro" id="IPR001127">
    <property type="entry name" value="PTS_EIIA_1_perm"/>
</dbReference>
<comment type="subcellular location">
    <subcellularLocation>
        <location evidence="1">Cytoplasm</location>
    </subcellularLocation>
</comment>
<dbReference type="NCBIfam" id="TIGR00830">
    <property type="entry name" value="PTBA"/>
    <property type="match status" value="1"/>
</dbReference>
<evidence type="ECO:0000256" key="5">
    <source>
        <dbReference type="ARBA" id="ARBA00022683"/>
    </source>
</evidence>
<dbReference type="InterPro" id="IPR011055">
    <property type="entry name" value="Dup_hybrid_motif"/>
</dbReference>
<keyword evidence="3 8" id="KW-0762">Sugar transport</keyword>
<dbReference type="PANTHER" id="PTHR45008">
    <property type="entry name" value="PTS SYSTEM GLUCOSE-SPECIFIC EIIA COMPONENT"/>
    <property type="match status" value="1"/>
</dbReference>
<feature type="domain" description="PTS EIIA type-1" evidence="7">
    <location>
        <begin position="27"/>
        <end position="134"/>
    </location>
</feature>
<comment type="caution">
    <text evidence="8">The sequence shown here is derived from an EMBL/GenBank/DDBJ whole genome shotgun (WGS) entry which is preliminary data.</text>
</comment>
<keyword evidence="5" id="KW-0598">Phosphotransferase system</keyword>
<keyword evidence="6" id="KW-0418">Kinase</keyword>
<evidence type="ECO:0000256" key="1">
    <source>
        <dbReference type="ARBA" id="ARBA00004496"/>
    </source>
</evidence>
<sequence>MFGLGKKEIELYPVFEGHVVSFDDVPDEMFQQRMLGEGYAVVPNEVETLDVLAPVDGTVSKTFKTLHAFAIQTSEGLDVLVHIGLGTVELGGKGFEQLVPKGTSVKAGEPIIRVDAAAVRAAGKDLVTPVVFTKKKQVAKVDITEGDAVLSKVCCKVKLA</sequence>
<evidence type="ECO:0000256" key="2">
    <source>
        <dbReference type="ARBA" id="ARBA00022448"/>
    </source>
</evidence>
<dbReference type="EMBL" id="JADQUG010000095">
    <property type="protein sequence ID" value="MBG9355418.1"/>
    <property type="molecule type" value="Genomic_DNA"/>
</dbReference>
<accession>A0ABS0LFE2</accession>
<evidence type="ECO:0000256" key="4">
    <source>
        <dbReference type="ARBA" id="ARBA00022679"/>
    </source>
</evidence>
<dbReference type="PANTHER" id="PTHR45008:SF1">
    <property type="entry name" value="PTS SYSTEM GLUCOSE-SPECIFIC EIIA COMPONENT"/>
    <property type="match status" value="1"/>
</dbReference>
<evidence type="ECO:0000256" key="6">
    <source>
        <dbReference type="ARBA" id="ARBA00022777"/>
    </source>
</evidence>
<keyword evidence="2" id="KW-0813">Transport</keyword>
<dbReference type="InterPro" id="IPR050890">
    <property type="entry name" value="PTS_EIIA_component"/>
</dbReference>
<evidence type="ECO:0000259" key="7">
    <source>
        <dbReference type="PROSITE" id="PS51093"/>
    </source>
</evidence>
<evidence type="ECO:0000256" key="3">
    <source>
        <dbReference type="ARBA" id="ARBA00022597"/>
    </source>
</evidence>
<keyword evidence="9" id="KW-1185">Reference proteome</keyword>
<evidence type="ECO:0000313" key="9">
    <source>
        <dbReference type="Proteomes" id="UP000615580"/>
    </source>
</evidence>
<dbReference type="RefSeq" id="WP_088267576.1">
    <property type="nucleotide sequence ID" value="NZ_JADQVB010000108.1"/>
</dbReference>
<protein>
    <submittedName>
        <fullName evidence="8">PTS glucose transporter subunit IIA</fullName>
    </submittedName>
</protein>
<reference evidence="8 9" key="1">
    <citation type="journal article" date="2020" name="J. Clin. Microbiol.">
        <title>Assessing the Genetic Diversity of Austrian Corynebacterium diphtheriae Clinical Isolates, 2011-2019.</title>
        <authorList>
            <person name="Schaeffer J."/>
            <person name="Huhulescu S."/>
            <person name="Stoeger A."/>
            <person name="Allerberger F."/>
            <person name="Ruppitsch W."/>
        </authorList>
    </citation>
    <scope>NUCLEOTIDE SEQUENCE [LARGE SCALE GENOMIC DNA]</scope>
    <source>
        <strain evidence="8 9">04-17</strain>
    </source>
</reference>
<evidence type="ECO:0000313" key="8">
    <source>
        <dbReference type="EMBL" id="MBG9355418.1"/>
    </source>
</evidence>
<organism evidence="8 9">
    <name type="scientific">Corynebacterium belfantii</name>
    <dbReference type="NCBI Taxonomy" id="2014537"/>
    <lineage>
        <taxon>Bacteria</taxon>
        <taxon>Bacillati</taxon>
        <taxon>Actinomycetota</taxon>
        <taxon>Actinomycetes</taxon>
        <taxon>Mycobacteriales</taxon>
        <taxon>Corynebacteriaceae</taxon>
        <taxon>Corynebacterium</taxon>
    </lineage>
</organism>
<dbReference type="Proteomes" id="UP000615580">
    <property type="component" value="Unassembled WGS sequence"/>
</dbReference>
<gene>
    <name evidence="8" type="ORF">I4J41_13025</name>
</gene>
<name>A0ABS0LFE2_9CORY</name>
<dbReference type="PROSITE" id="PS00371">
    <property type="entry name" value="PTS_EIIA_TYPE_1_HIS"/>
    <property type="match status" value="1"/>
</dbReference>
<dbReference type="Gene3D" id="2.70.70.10">
    <property type="entry name" value="Glucose Permease (Domain IIA)"/>
    <property type="match status" value="1"/>
</dbReference>
<dbReference type="Pfam" id="PF00358">
    <property type="entry name" value="PTS_EIIA_1"/>
    <property type="match status" value="1"/>
</dbReference>